<organism evidence="1 2">
    <name type="scientific">Lunatimonas lonarensis</name>
    <dbReference type="NCBI Taxonomy" id="1232681"/>
    <lineage>
        <taxon>Bacteria</taxon>
        <taxon>Pseudomonadati</taxon>
        <taxon>Bacteroidota</taxon>
        <taxon>Cytophagia</taxon>
        <taxon>Cytophagales</taxon>
        <taxon>Cyclobacteriaceae</taxon>
    </lineage>
</organism>
<name>R7ZY99_9BACT</name>
<proteinExistence type="predicted"/>
<dbReference type="EMBL" id="AQHR01000020">
    <property type="protein sequence ID" value="EON79014.1"/>
    <property type="molecule type" value="Genomic_DNA"/>
</dbReference>
<dbReference type="OrthoDB" id="4350944at2"/>
<dbReference type="Proteomes" id="UP000013909">
    <property type="component" value="Unassembled WGS sequence"/>
</dbReference>
<protein>
    <submittedName>
        <fullName evidence="1">Uncharacterized protein</fullName>
    </submittedName>
</protein>
<evidence type="ECO:0000313" key="2">
    <source>
        <dbReference type="Proteomes" id="UP000013909"/>
    </source>
</evidence>
<dbReference type="RefSeq" id="WP_010852580.1">
    <property type="nucleotide sequence ID" value="NZ_AQHR01000020.1"/>
</dbReference>
<gene>
    <name evidence="1" type="ORF">ADIS_0431</name>
</gene>
<dbReference type="STRING" id="1232681.ADIS_0431"/>
<keyword evidence="2" id="KW-1185">Reference proteome</keyword>
<reference evidence="1 2" key="1">
    <citation type="submission" date="2013-02" db="EMBL/GenBank/DDBJ databases">
        <title>A novel strain isolated from Lonar lake, Maharashtra, India.</title>
        <authorList>
            <person name="Singh A."/>
        </authorList>
    </citation>
    <scope>NUCLEOTIDE SEQUENCE [LARGE SCALE GENOMIC DNA]</scope>
    <source>
        <strain evidence="1 2">AK24</strain>
    </source>
</reference>
<comment type="caution">
    <text evidence="1">The sequence shown here is derived from an EMBL/GenBank/DDBJ whole genome shotgun (WGS) entry which is preliminary data.</text>
</comment>
<evidence type="ECO:0000313" key="1">
    <source>
        <dbReference type="EMBL" id="EON79014.1"/>
    </source>
</evidence>
<accession>R7ZY99</accession>
<sequence>MEEKKITILEAYKAMLKYLENLYELTESDDLAGFLGSMTLLEDGKPADQAVWHDWINAVNNTLDKSKEH</sequence>
<dbReference type="AlphaFoldDB" id="R7ZY99"/>